<evidence type="ECO:0000313" key="2">
    <source>
        <dbReference type="EMBL" id="ADJ23013.1"/>
    </source>
</evidence>
<keyword evidence="3" id="KW-1185">Reference proteome</keyword>
<protein>
    <submittedName>
        <fullName evidence="2">Uncharacterized protein</fullName>
    </submittedName>
</protein>
<gene>
    <name evidence="2" type="ordered locus">Hden_1200</name>
</gene>
<keyword evidence="1" id="KW-1133">Transmembrane helix</keyword>
<dbReference type="STRING" id="582899.Hden_1200"/>
<dbReference type="AlphaFoldDB" id="D8JVX4"/>
<dbReference type="Proteomes" id="UP000002033">
    <property type="component" value="Chromosome"/>
</dbReference>
<dbReference type="HOGENOM" id="CLU_3080692_0_0_5"/>
<keyword evidence="1" id="KW-0472">Membrane</keyword>
<evidence type="ECO:0000256" key="1">
    <source>
        <dbReference type="SAM" id="Phobius"/>
    </source>
</evidence>
<accession>D8JVX4</accession>
<reference evidence="3" key="1">
    <citation type="journal article" date="2011" name="J. Bacteriol.">
        <title>Genome sequences of eight morphologically diverse alphaproteobacteria.</title>
        <authorList>
            <consortium name="US DOE Joint Genome Institute"/>
            <person name="Brown P.J."/>
            <person name="Kysela D.T."/>
            <person name="Buechlein A."/>
            <person name="Hemmerich C."/>
            <person name="Brun Y.V."/>
        </authorList>
    </citation>
    <scope>NUCLEOTIDE SEQUENCE [LARGE SCALE GENOMIC DNA]</scope>
    <source>
        <strain evidence="3">ATCC 51888 / DSM 1869 / NCIB 11706 / TK 0415</strain>
    </source>
</reference>
<name>D8JVX4_HYPDA</name>
<proteinExistence type="predicted"/>
<evidence type="ECO:0000313" key="3">
    <source>
        <dbReference type="Proteomes" id="UP000002033"/>
    </source>
</evidence>
<organism evidence="2 3">
    <name type="scientific">Hyphomicrobium denitrificans (strain ATCC 51888 / DSM 1869 / NCIMB 11706 / TK 0415)</name>
    <dbReference type="NCBI Taxonomy" id="582899"/>
    <lineage>
        <taxon>Bacteria</taxon>
        <taxon>Pseudomonadati</taxon>
        <taxon>Pseudomonadota</taxon>
        <taxon>Alphaproteobacteria</taxon>
        <taxon>Hyphomicrobiales</taxon>
        <taxon>Hyphomicrobiaceae</taxon>
        <taxon>Hyphomicrobium</taxon>
    </lineage>
</organism>
<keyword evidence="1" id="KW-0812">Transmembrane</keyword>
<sequence precursor="true">MFTLTQWLQLAGVISLPCIAAWLVTGGAKSMVDRDIRRYREIDKVLEIKGDR</sequence>
<dbReference type="RefSeq" id="WP_013215228.1">
    <property type="nucleotide sequence ID" value="NC_014313.1"/>
</dbReference>
<dbReference type="EMBL" id="CP002083">
    <property type="protein sequence ID" value="ADJ23013.1"/>
    <property type="molecule type" value="Genomic_DNA"/>
</dbReference>
<feature type="transmembrane region" description="Helical" evidence="1">
    <location>
        <begin position="6"/>
        <end position="28"/>
    </location>
</feature>
<dbReference type="KEGG" id="hdn:Hden_1200"/>